<dbReference type="OrthoDB" id="2660937at2"/>
<feature type="transmembrane region" description="Helical" evidence="1">
    <location>
        <begin position="53"/>
        <end position="83"/>
    </location>
</feature>
<dbReference type="AlphaFoldDB" id="A0A3S1B6Q2"/>
<protein>
    <recommendedName>
        <fullName evidence="2">Cell wall-active antibiotics response LiaF-like C-terminal domain-containing protein</fullName>
    </recommendedName>
</protein>
<reference evidence="3 4" key="1">
    <citation type="submission" date="2018-12" db="EMBL/GenBank/DDBJ databases">
        <authorList>
            <person name="Sun L."/>
            <person name="Chen Z."/>
        </authorList>
    </citation>
    <scope>NUCLEOTIDE SEQUENCE [LARGE SCALE GENOMIC DNA]</scope>
    <source>
        <strain evidence="3 4">3-5-3</strain>
    </source>
</reference>
<keyword evidence="4" id="KW-1185">Reference proteome</keyword>
<evidence type="ECO:0000313" key="3">
    <source>
        <dbReference type="EMBL" id="RUT29051.1"/>
    </source>
</evidence>
<feature type="domain" description="Cell wall-active antibiotics response LiaF-like C-terminal" evidence="2">
    <location>
        <begin position="102"/>
        <end position="213"/>
    </location>
</feature>
<keyword evidence="1" id="KW-0812">Transmembrane</keyword>
<dbReference type="Pfam" id="PF09922">
    <property type="entry name" value="LiaF-like_C"/>
    <property type="match status" value="1"/>
</dbReference>
<keyword evidence="1" id="KW-1133">Transmembrane helix</keyword>
<comment type="caution">
    <text evidence="3">The sequence shown here is derived from an EMBL/GenBank/DDBJ whole genome shotgun (WGS) entry which is preliminary data.</text>
</comment>
<dbReference type="EMBL" id="RZNX01000007">
    <property type="protein sequence ID" value="RUT29051.1"/>
    <property type="molecule type" value="Genomic_DNA"/>
</dbReference>
<dbReference type="NCBIfam" id="NF040535">
    <property type="entry name" value="LiaF_C_term"/>
    <property type="match status" value="1"/>
</dbReference>
<evidence type="ECO:0000259" key="2">
    <source>
        <dbReference type="Pfam" id="PF09922"/>
    </source>
</evidence>
<feature type="transmembrane region" description="Helical" evidence="1">
    <location>
        <begin position="12"/>
        <end position="41"/>
    </location>
</feature>
<name>A0A3S1B6Q2_9BACL</name>
<proteinExistence type="predicted"/>
<accession>A0A3S1B6Q2</accession>
<dbReference type="RefSeq" id="WP_127200083.1">
    <property type="nucleotide sequence ID" value="NZ_RZNX01000007.1"/>
</dbReference>
<organism evidence="3 4">
    <name type="scientific">Paenibacillus zeisoli</name>
    <dbReference type="NCBI Taxonomy" id="2496267"/>
    <lineage>
        <taxon>Bacteria</taxon>
        <taxon>Bacillati</taxon>
        <taxon>Bacillota</taxon>
        <taxon>Bacilli</taxon>
        <taxon>Bacillales</taxon>
        <taxon>Paenibacillaceae</taxon>
        <taxon>Paenibacillus</taxon>
    </lineage>
</organism>
<dbReference type="InterPro" id="IPR047793">
    <property type="entry name" value="LiaF_C"/>
</dbReference>
<evidence type="ECO:0000313" key="4">
    <source>
        <dbReference type="Proteomes" id="UP000272464"/>
    </source>
</evidence>
<keyword evidence="1" id="KW-0472">Membrane</keyword>
<dbReference type="InterPro" id="IPR024425">
    <property type="entry name" value="LiaF-like_C"/>
</dbReference>
<gene>
    <name evidence="3" type="ORF">EJP77_15085</name>
</gene>
<sequence length="216" mass="24496">MDKRKSFVAIMLIGFGLLLFFGQGINFLTIAALLFLVYGVYKIRQGEEVKTGYILLAIGSGLILLEHLMLVVAVILISLGLFYAKVKKMLPRGDHIQKQNFIAGVHWDSDPWALRSISMWHVLGEHDIDLSLAIVEEPENIIMFQGVVGDIDLVISEDYGVEIEAFVMFGQIEFGPDKETGMVNRLYWRSPNYELREKKVKIMISYLVGDIDIRLS</sequence>
<evidence type="ECO:0000256" key="1">
    <source>
        <dbReference type="SAM" id="Phobius"/>
    </source>
</evidence>
<dbReference type="Proteomes" id="UP000272464">
    <property type="component" value="Unassembled WGS sequence"/>
</dbReference>